<feature type="transmembrane region" description="Helical" evidence="6">
    <location>
        <begin position="167"/>
        <end position="185"/>
    </location>
</feature>
<feature type="transmembrane region" description="Helical" evidence="6">
    <location>
        <begin position="251"/>
        <end position="273"/>
    </location>
</feature>
<evidence type="ECO:0000256" key="2">
    <source>
        <dbReference type="ARBA" id="ARBA00022448"/>
    </source>
</evidence>
<gene>
    <name evidence="8" type="ORF">AV654_26335</name>
</gene>
<dbReference type="InterPro" id="IPR010645">
    <property type="entry name" value="MFS_4"/>
</dbReference>
<dbReference type="GO" id="GO:0005886">
    <property type="term" value="C:plasma membrane"/>
    <property type="evidence" value="ECO:0007669"/>
    <property type="project" value="UniProtKB-SubCell"/>
</dbReference>
<dbReference type="Gene3D" id="1.20.1250.20">
    <property type="entry name" value="MFS general substrate transporter like domains"/>
    <property type="match status" value="1"/>
</dbReference>
<feature type="transmembrane region" description="Helical" evidence="6">
    <location>
        <begin position="280"/>
        <end position="298"/>
    </location>
</feature>
<proteinExistence type="predicted"/>
<feature type="transmembrane region" description="Helical" evidence="6">
    <location>
        <begin position="9"/>
        <end position="30"/>
    </location>
</feature>
<dbReference type="AlphaFoldDB" id="A0A163W006"/>
<name>A0A163W006_9BACL</name>
<organism evidence="8 9">
    <name type="scientific">Paenibacillus elgii</name>
    <dbReference type="NCBI Taxonomy" id="189691"/>
    <lineage>
        <taxon>Bacteria</taxon>
        <taxon>Bacillati</taxon>
        <taxon>Bacillota</taxon>
        <taxon>Bacilli</taxon>
        <taxon>Bacillales</taxon>
        <taxon>Paenibacillaceae</taxon>
        <taxon>Paenibacillus</taxon>
    </lineage>
</organism>
<dbReference type="OrthoDB" id="9797953at2"/>
<feature type="transmembrane region" description="Helical" evidence="6">
    <location>
        <begin position="366"/>
        <end position="386"/>
    </location>
</feature>
<dbReference type="CDD" id="cd06180">
    <property type="entry name" value="MFS_YjiJ"/>
    <property type="match status" value="1"/>
</dbReference>
<dbReference type="EMBL" id="LQRA01000071">
    <property type="protein sequence ID" value="KZE75656.1"/>
    <property type="molecule type" value="Genomic_DNA"/>
</dbReference>
<feature type="transmembrane region" description="Helical" evidence="6">
    <location>
        <begin position="336"/>
        <end position="360"/>
    </location>
</feature>
<feature type="transmembrane region" description="Helical" evidence="6">
    <location>
        <begin position="108"/>
        <end position="128"/>
    </location>
</feature>
<evidence type="ECO:0000313" key="9">
    <source>
        <dbReference type="Proteomes" id="UP000076563"/>
    </source>
</evidence>
<dbReference type="GO" id="GO:0022857">
    <property type="term" value="F:transmembrane transporter activity"/>
    <property type="evidence" value="ECO:0007669"/>
    <property type="project" value="InterPro"/>
</dbReference>
<accession>A0A163W006</accession>
<dbReference type="InterPro" id="IPR036259">
    <property type="entry name" value="MFS_trans_sf"/>
</dbReference>
<protein>
    <recommendedName>
        <fullName evidence="7">Major facilitator superfamily (MFS) profile domain-containing protein</fullName>
    </recommendedName>
</protein>
<feature type="transmembrane region" description="Helical" evidence="6">
    <location>
        <begin position="140"/>
        <end position="161"/>
    </location>
</feature>
<dbReference type="eggNOG" id="COG2814">
    <property type="taxonomic scope" value="Bacteria"/>
</dbReference>
<keyword evidence="5 6" id="KW-0472">Membrane</keyword>
<dbReference type="RefSeq" id="WP_063184772.1">
    <property type="nucleotide sequence ID" value="NZ_LQRA01000071.1"/>
</dbReference>
<dbReference type="InterPro" id="IPR020846">
    <property type="entry name" value="MFS_dom"/>
</dbReference>
<dbReference type="SUPFAM" id="SSF103473">
    <property type="entry name" value="MFS general substrate transporter"/>
    <property type="match status" value="1"/>
</dbReference>
<keyword evidence="2" id="KW-0813">Transport</keyword>
<evidence type="ECO:0000256" key="3">
    <source>
        <dbReference type="ARBA" id="ARBA00022692"/>
    </source>
</evidence>
<evidence type="ECO:0000313" key="8">
    <source>
        <dbReference type="EMBL" id="KZE75656.1"/>
    </source>
</evidence>
<evidence type="ECO:0000259" key="7">
    <source>
        <dbReference type="PROSITE" id="PS50850"/>
    </source>
</evidence>
<dbReference type="PANTHER" id="PTHR23537">
    <property type="match status" value="1"/>
</dbReference>
<evidence type="ECO:0000256" key="5">
    <source>
        <dbReference type="ARBA" id="ARBA00023136"/>
    </source>
</evidence>
<dbReference type="STRING" id="1007103.GCA_000213315_04703"/>
<feature type="transmembrane region" description="Helical" evidence="6">
    <location>
        <begin position="304"/>
        <end position="324"/>
    </location>
</feature>
<keyword evidence="4 6" id="KW-1133">Transmembrane helix</keyword>
<dbReference type="Pfam" id="PF06779">
    <property type="entry name" value="MFS_4"/>
    <property type="match status" value="1"/>
</dbReference>
<sequence length="405" mass="42600">MNEQKKRSLVLVGGGIASLFIAMGVGRFAYTPILPFMLKQQLFSEAGAGVLASSNYAGYLAGAIMTALKARKESRLSRLKLALVVSVATTAWMGIADSYALWLALRFVSGFASAVIFVYVSGLVMDGLAGLSKPHHAVGLFYSGVGFGITATGFAVPWLHAQYGWRGTWLGMALICAVLLALAWTKLREPADSAPIGARVGSPVPEDRSSLTSFKIRLLIVYGLEGLGYIVTGTFLVAYVQQLPAMQSFSAWSWILAGATAIPSCWLWSLLAGRIGSRPALFAAMALQAVGIALPVVYPAWPGVLTGAVLFGFTFMGVTTLTISWTRQRMPADSGVFIGVLTAVYGTGQVAGPIVAGWMASGSGHYQGALIGAASIVCAGALATIIPTRRKDAYTKTARTSAAKR</sequence>
<comment type="caution">
    <text evidence="8">The sequence shown here is derived from an EMBL/GenBank/DDBJ whole genome shotgun (WGS) entry which is preliminary data.</text>
</comment>
<dbReference type="Proteomes" id="UP000076563">
    <property type="component" value="Unassembled WGS sequence"/>
</dbReference>
<dbReference type="PANTHER" id="PTHR23537:SF1">
    <property type="entry name" value="SUGAR TRANSPORTER"/>
    <property type="match status" value="1"/>
</dbReference>
<feature type="transmembrane region" description="Helical" evidence="6">
    <location>
        <begin position="218"/>
        <end position="239"/>
    </location>
</feature>
<evidence type="ECO:0000256" key="4">
    <source>
        <dbReference type="ARBA" id="ARBA00022989"/>
    </source>
</evidence>
<keyword evidence="3 6" id="KW-0812">Transmembrane</keyword>
<dbReference type="PROSITE" id="PS50850">
    <property type="entry name" value="MFS"/>
    <property type="match status" value="1"/>
</dbReference>
<keyword evidence="9" id="KW-1185">Reference proteome</keyword>
<feature type="transmembrane region" description="Helical" evidence="6">
    <location>
        <begin position="81"/>
        <end position="102"/>
    </location>
</feature>
<feature type="transmembrane region" description="Helical" evidence="6">
    <location>
        <begin position="50"/>
        <end position="69"/>
    </location>
</feature>
<evidence type="ECO:0000256" key="6">
    <source>
        <dbReference type="SAM" id="Phobius"/>
    </source>
</evidence>
<feature type="domain" description="Major facilitator superfamily (MFS) profile" evidence="7">
    <location>
        <begin position="10"/>
        <end position="392"/>
    </location>
</feature>
<comment type="subcellular location">
    <subcellularLocation>
        <location evidence="1">Cell membrane</location>
        <topology evidence="1">Multi-pass membrane protein</topology>
    </subcellularLocation>
</comment>
<reference evidence="9" key="1">
    <citation type="submission" date="2016-01" db="EMBL/GenBank/DDBJ databases">
        <title>Draft genome of Chromobacterium sp. F49.</title>
        <authorList>
            <person name="Hong K.W."/>
        </authorList>
    </citation>
    <scope>NUCLEOTIDE SEQUENCE [LARGE SCALE GENOMIC DNA]</scope>
    <source>
        <strain evidence="9">M63</strain>
    </source>
</reference>
<evidence type="ECO:0000256" key="1">
    <source>
        <dbReference type="ARBA" id="ARBA00004651"/>
    </source>
</evidence>